<keyword evidence="2 3" id="KW-0732">Signal</keyword>
<evidence type="ECO:0000256" key="3">
    <source>
        <dbReference type="SAM" id="SignalP"/>
    </source>
</evidence>
<evidence type="ECO:0000256" key="2">
    <source>
        <dbReference type="ARBA" id="ARBA00022729"/>
    </source>
</evidence>
<proteinExistence type="inferred from homology"/>
<dbReference type="InterPro" id="IPR018635">
    <property type="entry name" value="UPF0319"/>
</dbReference>
<protein>
    <submittedName>
        <fullName evidence="4">DUF2057 domain-containing protein</fullName>
    </submittedName>
</protein>
<organism evidence="4 5">
    <name type="scientific">Pseudoalteromonas phenolica</name>
    <dbReference type="NCBI Taxonomy" id="161398"/>
    <lineage>
        <taxon>Bacteria</taxon>
        <taxon>Pseudomonadati</taxon>
        <taxon>Pseudomonadota</taxon>
        <taxon>Gammaproteobacteria</taxon>
        <taxon>Alteromonadales</taxon>
        <taxon>Pseudoalteromonadaceae</taxon>
        <taxon>Pseudoalteromonas</taxon>
    </lineage>
</organism>
<accession>A0A4Q7IIY7</accession>
<dbReference type="PANTHER" id="PTHR38108:SF1">
    <property type="entry name" value="UPF0319 PROTEIN YCCT"/>
    <property type="match status" value="1"/>
</dbReference>
<name>A0A4Q7IIY7_9GAMM</name>
<reference evidence="4 5" key="1">
    <citation type="submission" date="2018-01" db="EMBL/GenBank/DDBJ databases">
        <title>Co-occurrence of chitin degradation, pigmentation and bioactivity in marine Pseudoalteromonas.</title>
        <authorList>
            <person name="Paulsen S."/>
            <person name="Gram L."/>
            <person name="Machado H."/>
        </authorList>
    </citation>
    <scope>NUCLEOTIDE SEQUENCE [LARGE SCALE GENOMIC DNA]</scope>
    <source>
        <strain evidence="4 5">S3898</strain>
    </source>
</reference>
<feature type="signal peptide" evidence="3">
    <location>
        <begin position="1"/>
        <end position="27"/>
    </location>
</feature>
<dbReference type="Proteomes" id="UP000291338">
    <property type="component" value="Unassembled WGS sequence"/>
</dbReference>
<evidence type="ECO:0000313" key="5">
    <source>
        <dbReference type="Proteomes" id="UP000291338"/>
    </source>
</evidence>
<comment type="caution">
    <text evidence="4">The sequence shown here is derived from an EMBL/GenBank/DDBJ whole genome shotgun (WGS) entry which is preliminary data.</text>
</comment>
<feature type="chain" id="PRO_5020444862" evidence="3">
    <location>
        <begin position="28"/>
        <end position="208"/>
    </location>
</feature>
<dbReference type="Pfam" id="PF09829">
    <property type="entry name" value="DUF2057"/>
    <property type="match status" value="1"/>
</dbReference>
<evidence type="ECO:0000313" key="4">
    <source>
        <dbReference type="EMBL" id="RZQ51545.1"/>
    </source>
</evidence>
<dbReference type="PANTHER" id="PTHR38108">
    <property type="entry name" value="UPF0319 PROTEIN YCCT"/>
    <property type="match status" value="1"/>
</dbReference>
<comment type="similarity">
    <text evidence="1">Belongs to the UPF0319 family.</text>
</comment>
<evidence type="ECO:0000256" key="1">
    <source>
        <dbReference type="ARBA" id="ARBA00008490"/>
    </source>
</evidence>
<gene>
    <name evidence="4" type="ORF">C1E23_18745</name>
</gene>
<dbReference type="EMBL" id="PPSX01000094">
    <property type="protein sequence ID" value="RZQ51545.1"/>
    <property type="molecule type" value="Genomic_DNA"/>
</dbReference>
<sequence>MRESAMSQTKGLILAVLLGSFNFAVQAATLSFPEELIPITVNGKQVEHSLFSKKLDFDLPIGTHKVQIKYSDLYELDYDEHQTVSSAPFWVEVTITQDGQYRVAFDRAKDADAAEQFAKSPSVYVVAPNKSQQVAVKVKPKAVTTPAVVVATVQTASTPMAITTQTAPESRKQIEGVTHPSAELMLHYWWQQADEKQREAFLKAVKVN</sequence>
<dbReference type="AlphaFoldDB" id="A0A4Q7IIY7"/>